<dbReference type="SUPFAM" id="SSF48452">
    <property type="entry name" value="TPR-like"/>
    <property type="match status" value="1"/>
</dbReference>
<name>A0A845FZP5_9BURK</name>
<feature type="repeat" description="TPR" evidence="1">
    <location>
        <begin position="111"/>
        <end position="144"/>
    </location>
</feature>
<keyword evidence="1" id="KW-0802">TPR repeat</keyword>
<feature type="transmembrane region" description="Helical" evidence="2">
    <location>
        <begin position="239"/>
        <end position="258"/>
    </location>
</feature>
<dbReference type="EMBL" id="WWCW01000026">
    <property type="protein sequence ID" value="MYM87544.1"/>
    <property type="molecule type" value="Genomic_DNA"/>
</dbReference>
<comment type="caution">
    <text evidence="3">The sequence shown here is derived from an EMBL/GenBank/DDBJ whole genome shotgun (WGS) entry which is preliminary data.</text>
</comment>
<sequence>MNDTTVLSPRDYAIQLNGLIERRRYQQARTVLSEALPQYPQDSQLLFASAHIDYLTGDKEAARQTLHAILARDPLHYGARSLLINVLEDSEELEQAELLIIELLREYPEEAFQYARYAMLMYRTLHIDKAKELAREALRLDPEDELALTACLIGDIIDGRRGAEAASLANLMRGHPDSQTTARMLVSHLVSRGHYRAAKRIAIELLHLYPHSTEILELVVKLEALSHWSMLPLWPLNRWGWGASAAFYFITLLAMNLIRKDAPTIAGIATWTILGYCAYSWLYPPLLTRWLKRRAGL</sequence>
<proteinExistence type="predicted"/>
<dbReference type="InterPro" id="IPR019734">
    <property type="entry name" value="TPR_rpt"/>
</dbReference>
<evidence type="ECO:0000256" key="1">
    <source>
        <dbReference type="PROSITE-ProRule" id="PRU00339"/>
    </source>
</evidence>
<dbReference type="Pfam" id="PF14559">
    <property type="entry name" value="TPR_19"/>
    <property type="match status" value="1"/>
</dbReference>
<evidence type="ECO:0000313" key="4">
    <source>
        <dbReference type="Proteomes" id="UP000470302"/>
    </source>
</evidence>
<dbReference type="PROSITE" id="PS50005">
    <property type="entry name" value="TPR"/>
    <property type="match status" value="1"/>
</dbReference>
<accession>A0A845FZP5</accession>
<organism evidence="3 4">
    <name type="scientific">Duganella vulcania</name>
    <dbReference type="NCBI Taxonomy" id="2692166"/>
    <lineage>
        <taxon>Bacteria</taxon>
        <taxon>Pseudomonadati</taxon>
        <taxon>Pseudomonadota</taxon>
        <taxon>Betaproteobacteria</taxon>
        <taxon>Burkholderiales</taxon>
        <taxon>Oxalobacteraceae</taxon>
        <taxon>Telluria group</taxon>
        <taxon>Duganella</taxon>
    </lineage>
</organism>
<dbReference type="RefSeq" id="WP_161096676.1">
    <property type="nucleotide sequence ID" value="NZ_WWCW01000026.1"/>
</dbReference>
<protein>
    <submittedName>
        <fullName evidence="3">Tetratricopeptide repeat protein</fullName>
    </submittedName>
</protein>
<dbReference type="InterPro" id="IPR011990">
    <property type="entry name" value="TPR-like_helical_dom_sf"/>
</dbReference>
<evidence type="ECO:0000256" key="2">
    <source>
        <dbReference type="SAM" id="Phobius"/>
    </source>
</evidence>
<keyword evidence="2" id="KW-0472">Membrane</keyword>
<keyword evidence="2" id="KW-1133">Transmembrane helix</keyword>
<evidence type="ECO:0000313" key="3">
    <source>
        <dbReference type="EMBL" id="MYM87544.1"/>
    </source>
</evidence>
<gene>
    <name evidence="3" type="ORF">GTP91_10170</name>
</gene>
<reference evidence="3 4" key="1">
    <citation type="submission" date="2020-01" db="EMBL/GenBank/DDBJ databases">
        <title>Novel species isolated from a subtropical stream in China.</title>
        <authorList>
            <person name="Lu H."/>
        </authorList>
    </citation>
    <scope>NUCLEOTIDE SEQUENCE [LARGE SCALE GENOMIC DNA]</scope>
    <source>
        <strain evidence="3 4">FT82W</strain>
    </source>
</reference>
<keyword evidence="2" id="KW-0812">Transmembrane</keyword>
<dbReference type="AlphaFoldDB" id="A0A845FZP5"/>
<dbReference type="Gene3D" id="1.25.40.10">
    <property type="entry name" value="Tetratricopeptide repeat domain"/>
    <property type="match status" value="1"/>
</dbReference>
<dbReference type="Proteomes" id="UP000470302">
    <property type="component" value="Unassembled WGS sequence"/>
</dbReference>
<feature type="transmembrane region" description="Helical" evidence="2">
    <location>
        <begin position="265"/>
        <end position="283"/>
    </location>
</feature>